<dbReference type="GO" id="GO:0042285">
    <property type="term" value="F:xylosyltransferase activity"/>
    <property type="evidence" value="ECO:0007669"/>
    <property type="project" value="TreeGrafter"/>
</dbReference>
<gene>
    <name evidence="8" type="ORF">RFI_13347</name>
</gene>
<keyword evidence="2 7" id="KW-0812">Transmembrane</keyword>
<dbReference type="EMBL" id="ASPP01009679">
    <property type="protein sequence ID" value="ETO23820.1"/>
    <property type="molecule type" value="Genomic_DNA"/>
</dbReference>
<comment type="subcellular location">
    <subcellularLocation>
        <location evidence="1">Membrane</location>
        <topology evidence="1">Single-pass type II membrane protein</topology>
    </subcellularLocation>
</comment>
<dbReference type="Proteomes" id="UP000023152">
    <property type="component" value="Unassembled WGS sequence"/>
</dbReference>
<dbReference type="GO" id="GO:0015020">
    <property type="term" value="F:glucuronosyltransferase activity"/>
    <property type="evidence" value="ECO:0007669"/>
    <property type="project" value="TreeGrafter"/>
</dbReference>
<dbReference type="OrthoDB" id="411524at2759"/>
<evidence type="ECO:0000256" key="1">
    <source>
        <dbReference type="ARBA" id="ARBA00004606"/>
    </source>
</evidence>
<keyword evidence="5 7" id="KW-0472">Membrane</keyword>
<keyword evidence="3" id="KW-0735">Signal-anchor</keyword>
<feature type="transmembrane region" description="Helical" evidence="7">
    <location>
        <begin position="211"/>
        <end position="229"/>
    </location>
</feature>
<dbReference type="InterPro" id="IPR051292">
    <property type="entry name" value="Xyl/GlcA_transferase"/>
</dbReference>
<dbReference type="PANTHER" id="PTHR12270">
    <property type="entry name" value="GLYCOSYLTRANSFERASE-RELATED"/>
    <property type="match status" value="1"/>
</dbReference>
<comment type="caution">
    <text evidence="8">The sequence shown here is derived from an EMBL/GenBank/DDBJ whole genome shotgun (WGS) entry which is preliminary data.</text>
</comment>
<feature type="transmembrane region" description="Helical" evidence="7">
    <location>
        <begin position="82"/>
        <end position="104"/>
    </location>
</feature>
<evidence type="ECO:0000256" key="4">
    <source>
        <dbReference type="ARBA" id="ARBA00022989"/>
    </source>
</evidence>
<accession>X6NC00</accession>
<evidence type="ECO:0000256" key="2">
    <source>
        <dbReference type="ARBA" id="ARBA00022692"/>
    </source>
</evidence>
<evidence type="ECO:0000256" key="6">
    <source>
        <dbReference type="ARBA" id="ARBA00023180"/>
    </source>
</evidence>
<dbReference type="AlphaFoldDB" id="X6NC00"/>
<evidence type="ECO:0000313" key="9">
    <source>
        <dbReference type="Proteomes" id="UP000023152"/>
    </source>
</evidence>
<sequence>MYISCARAKGITNYPHWFNSSTAYKVKFKPGAEPYVIVKREGLTLLSLSSFFFFFFKKKNQMGKVHVDTLAGIRYDPRFRGLFQFLFFCYGMNKIAHLLLLGYVRRYQFFVLPDSFVITAQHPESVERKLWTNVCTCTIFGLFVCLKRKKVYVRTYVYVSNFSIHSGFELCQKHALEKLGGKLDLELSQNDLLMKLMSTAFFFLTDHKLKFSILFSVRVCLNTFCFFAYNDFSKNKMRECSY</sequence>
<evidence type="ECO:0000256" key="7">
    <source>
        <dbReference type="SAM" id="Phobius"/>
    </source>
</evidence>
<keyword evidence="9" id="KW-1185">Reference proteome</keyword>
<reference evidence="8 9" key="1">
    <citation type="journal article" date="2013" name="Curr. Biol.">
        <title>The Genome of the Foraminiferan Reticulomyxa filosa.</title>
        <authorList>
            <person name="Glockner G."/>
            <person name="Hulsmann N."/>
            <person name="Schleicher M."/>
            <person name="Noegel A.A."/>
            <person name="Eichinger L."/>
            <person name="Gallinger C."/>
            <person name="Pawlowski J."/>
            <person name="Sierra R."/>
            <person name="Euteneuer U."/>
            <person name="Pillet L."/>
            <person name="Moustafa A."/>
            <person name="Platzer M."/>
            <person name="Groth M."/>
            <person name="Szafranski K."/>
            <person name="Schliwa M."/>
        </authorList>
    </citation>
    <scope>NUCLEOTIDE SEQUENCE [LARGE SCALE GENOMIC DNA]</scope>
</reference>
<name>X6NC00_RETFI</name>
<evidence type="ECO:0000256" key="3">
    <source>
        <dbReference type="ARBA" id="ARBA00022968"/>
    </source>
</evidence>
<keyword evidence="6" id="KW-0325">Glycoprotein</keyword>
<dbReference type="GO" id="GO:0035269">
    <property type="term" value="P:protein O-linked glycosylation via mannose"/>
    <property type="evidence" value="ECO:0007669"/>
    <property type="project" value="TreeGrafter"/>
</dbReference>
<dbReference type="GO" id="GO:0016020">
    <property type="term" value="C:membrane"/>
    <property type="evidence" value="ECO:0007669"/>
    <property type="project" value="UniProtKB-SubCell"/>
</dbReference>
<organism evidence="8 9">
    <name type="scientific">Reticulomyxa filosa</name>
    <dbReference type="NCBI Taxonomy" id="46433"/>
    <lineage>
        <taxon>Eukaryota</taxon>
        <taxon>Sar</taxon>
        <taxon>Rhizaria</taxon>
        <taxon>Retaria</taxon>
        <taxon>Foraminifera</taxon>
        <taxon>Monothalamids</taxon>
        <taxon>Reticulomyxidae</taxon>
        <taxon>Reticulomyxa</taxon>
    </lineage>
</organism>
<proteinExistence type="predicted"/>
<dbReference type="PANTHER" id="PTHR12270:SF52">
    <property type="entry name" value="GLYCOSYLTRANSFERASE-LIKE PROTEIN GNT13-RELATED"/>
    <property type="match status" value="1"/>
</dbReference>
<keyword evidence="4 7" id="KW-1133">Transmembrane helix</keyword>
<protein>
    <submittedName>
        <fullName evidence="8">Uncharacterized protein</fullName>
    </submittedName>
</protein>
<evidence type="ECO:0000313" key="8">
    <source>
        <dbReference type="EMBL" id="ETO23820.1"/>
    </source>
</evidence>
<evidence type="ECO:0000256" key="5">
    <source>
        <dbReference type="ARBA" id="ARBA00023136"/>
    </source>
</evidence>